<sequence>MTVKLTCEETPLAWPVSVPLPPEDHSCSIKLYSPTPGSLQVLTRRTGAGEGVTIQESAGLGADYRGQCYTFEEAIFYTPGLHIFPGQKERYAAEYHLYMKSVGEPTRFITVVFPVSHHETHTRGEAYFAAIRGNPDGSRVPSLESLLTPSAIVQYQGPDLRGRPASCQTTEERHFLLVLDVLKIRATDLNRIYSEGSLSDRASDMPAPGPMPSTEVIRDRLMRAVVYAKPGIILTEDKVCNQERNQYKPIKEGFVGEMAFKPIIERDGKYVVDTGAKPRDASDILGITEEARPGTADIAWLDTLIVFLSLLGALAGLYIADVFVIPAIWSLFFTGNITGEFPINFATFQVNNWPKLALFVVIIWTLVRSPLVKTVGR</sequence>
<name>A0A6C0E504_9ZZZZ</name>
<dbReference type="EMBL" id="MN739743">
    <property type="protein sequence ID" value="QHT24247.1"/>
    <property type="molecule type" value="Genomic_DNA"/>
</dbReference>
<keyword evidence="1" id="KW-0472">Membrane</keyword>
<feature type="transmembrane region" description="Helical" evidence="1">
    <location>
        <begin position="353"/>
        <end position="371"/>
    </location>
</feature>
<feature type="transmembrane region" description="Helical" evidence="1">
    <location>
        <begin position="304"/>
        <end position="333"/>
    </location>
</feature>
<keyword evidence="1" id="KW-0812">Transmembrane</keyword>
<evidence type="ECO:0000256" key="1">
    <source>
        <dbReference type="SAM" id="Phobius"/>
    </source>
</evidence>
<keyword evidence="1" id="KW-1133">Transmembrane helix</keyword>
<accession>A0A6C0E504</accession>
<proteinExistence type="predicted"/>
<protein>
    <submittedName>
        <fullName evidence="2">Uncharacterized protein</fullName>
    </submittedName>
</protein>
<reference evidence="2" key="1">
    <citation type="journal article" date="2020" name="Nature">
        <title>Giant virus diversity and host interactions through global metagenomics.</title>
        <authorList>
            <person name="Schulz F."/>
            <person name="Roux S."/>
            <person name="Paez-Espino D."/>
            <person name="Jungbluth S."/>
            <person name="Walsh D.A."/>
            <person name="Denef V.J."/>
            <person name="McMahon K.D."/>
            <person name="Konstantinidis K.T."/>
            <person name="Eloe-Fadrosh E.A."/>
            <person name="Kyrpides N.C."/>
            <person name="Woyke T."/>
        </authorList>
    </citation>
    <scope>NUCLEOTIDE SEQUENCE</scope>
    <source>
        <strain evidence="2">GVMAG-M-3300023179-138</strain>
    </source>
</reference>
<dbReference type="AlphaFoldDB" id="A0A6C0E504"/>
<evidence type="ECO:0000313" key="2">
    <source>
        <dbReference type="EMBL" id="QHT24247.1"/>
    </source>
</evidence>
<organism evidence="2">
    <name type="scientific">viral metagenome</name>
    <dbReference type="NCBI Taxonomy" id="1070528"/>
    <lineage>
        <taxon>unclassified sequences</taxon>
        <taxon>metagenomes</taxon>
        <taxon>organismal metagenomes</taxon>
    </lineage>
</organism>